<dbReference type="Pfam" id="PF08378">
    <property type="entry name" value="NERD"/>
    <property type="match status" value="1"/>
</dbReference>
<keyword evidence="4" id="KW-1185">Reference proteome</keyword>
<proteinExistence type="predicted"/>
<feature type="domain" description="NERD" evidence="2">
    <location>
        <begin position="100"/>
        <end position="205"/>
    </location>
</feature>
<keyword evidence="1" id="KW-0812">Transmembrane</keyword>
<evidence type="ECO:0000259" key="2">
    <source>
        <dbReference type="Pfam" id="PF08378"/>
    </source>
</evidence>
<dbReference type="AlphaFoldDB" id="A0A5M3VXV9"/>
<organism evidence="3 4">
    <name type="scientific">Acrocarpospora corrugata</name>
    <dbReference type="NCBI Taxonomy" id="35763"/>
    <lineage>
        <taxon>Bacteria</taxon>
        <taxon>Bacillati</taxon>
        <taxon>Actinomycetota</taxon>
        <taxon>Actinomycetes</taxon>
        <taxon>Streptosporangiales</taxon>
        <taxon>Streptosporangiaceae</taxon>
        <taxon>Acrocarpospora</taxon>
    </lineage>
</organism>
<evidence type="ECO:0000256" key="1">
    <source>
        <dbReference type="SAM" id="Phobius"/>
    </source>
</evidence>
<keyword evidence="1" id="KW-0472">Membrane</keyword>
<dbReference type="InterPro" id="IPR011528">
    <property type="entry name" value="NERD"/>
</dbReference>
<comment type="caution">
    <text evidence="3">The sequence shown here is derived from an EMBL/GenBank/DDBJ whole genome shotgun (WGS) entry which is preliminary data.</text>
</comment>
<dbReference type="EMBL" id="BLAD01000041">
    <property type="protein sequence ID" value="GER99650.1"/>
    <property type="molecule type" value="Genomic_DNA"/>
</dbReference>
<protein>
    <recommendedName>
        <fullName evidence="2">NERD domain-containing protein</fullName>
    </recommendedName>
</protein>
<name>A0A5M3VXV9_9ACTN</name>
<gene>
    <name evidence="3" type="ORF">Acor_17140</name>
</gene>
<feature type="transmembrane region" description="Helical" evidence="1">
    <location>
        <begin position="43"/>
        <end position="62"/>
    </location>
</feature>
<accession>A0A5M3VXV9</accession>
<sequence length="267" mass="29100">MFGEHKVASGSIYVPRDEKFTGSSPQNLYLTFWMAGRKNRLRVRAAITAVGFLLGNLLAYRYGWANPFGFGLLTGLAAGGVDLLIAWRAHERTAVWRGKRRGEVRTGRLLRLTLRRYGYRVMDGRAVPGQASIDHLVIGPGGLWLIDNEAWGPDTVVARYGGRLFFDEKYGTTVAKGLISAGTALAQLLTKETGIEVTIAPVLALHGGRIEGRGGVVTGEGLAVAYPRKIAGLIRSEVVMELTEEQVELLARTAARVVPRMPVTRVT</sequence>
<evidence type="ECO:0000313" key="4">
    <source>
        <dbReference type="Proteomes" id="UP000334990"/>
    </source>
</evidence>
<reference evidence="3 4" key="1">
    <citation type="submission" date="2019-10" db="EMBL/GenBank/DDBJ databases">
        <title>Whole genome shotgun sequence of Acrocarpospora corrugata NBRC 13972.</title>
        <authorList>
            <person name="Ichikawa N."/>
            <person name="Kimura A."/>
            <person name="Kitahashi Y."/>
            <person name="Komaki H."/>
            <person name="Oguchi A."/>
        </authorList>
    </citation>
    <scope>NUCLEOTIDE SEQUENCE [LARGE SCALE GENOMIC DNA]</scope>
    <source>
        <strain evidence="3 4">NBRC 13972</strain>
    </source>
</reference>
<dbReference type="Proteomes" id="UP000334990">
    <property type="component" value="Unassembled WGS sequence"/>
</dbReference>
<keyword evidence="1" id="KW-1133">Transmembrane helix</keyword>
<evidence type="ECO:0000313" key="3">
    <source>
        <dbReference type="EMBL" id="GER99650.1"/>
    </source>
</evidence>
<feature type="transmembrane region" description="Helical" evidence="1">
    <location>
        <begin position="68"/>
        <end position="87"/>
    </location>
</feature>